<proteinExistence type="predicted"/>
<feature type="region of interest" description="Disordered" evidence="1">
    <location>
        <begin position="504"/>
        <end position="531"/>
    </location>
</feature>
<feature type="region of interest" description="Disordered" evidence="1">
    <location>
        <begin position="388"/>
        <end position="420"/>
    </location>
</feature>
<feature type="transmembrane region" description="Helical" evidence="2">
    <location>
        <begin position="6"/>
        <end position="25"/>
    </location>
</feature>
<keyword evidence="2" id="KW-0472">Membrane</keyword>
<sequence>MGSKKWSFLSEMAAIWLLLMIYVLLRQANKVLIRILRRRAAIAHRRRMAMYYSEATTTATTTTAVATTTTASVATTTKRRKSRRSRDAAAAAAAAASAAAAAAAALQSCPPNQSQPNLLEPAPMGNAHGQNRTAGSGSSPQATGSLLRLAAGGRHGPGCMPPLAALEDRRNSSHQQARVFSRFVKQKRDVFLQATPPVSPASLPATPLTEWTPPDVGHGQLNASAEQMDFHLNNKELIELKRRCRADKIAGLSLSRITYLSIAHESEPDPEQALEAELLHTDLLITPESSPDERMALQLGKKLAQVLGSGSVTPTPTPPGSLTESNMMPVGVAATPRVDSPLGNGGELFNISKAKKVELQNLSSRFTAAVSPASTPTNLTDAGVAATAAATPTPTPAPTPTPTSTPTPTPTSISVSTATTPLETQSTVIISFKSSQTPASAQRSASPTESSAAGEALLQGDEARQLDADAASLVPPPPGYGTPTNPLLSSNVLKKVASFSVERSTSTSSGCNSSSAPSVQSPALAMAAPSGDERETTLTAAQLEQSLAAGAGSRRGSSFVPEKLSFAAYEKFEGYLLVMLLLRSCSCQCFVVSCVQRFIFSALLSVVWGESVWAVCVRIATLAPASQSPSTSLSA</sequence>
<feature type="compositionally biased region" description="Low complexity" evidence="1">
    <location>
        <begin position="504"/>
        <end position="518"/>
    </location>
</feature>
<feature type="compositionally biased region" description="Polar residues" evidence="1">
    <location>
        <begin position="128"/>
        <end position="144"/>
    </location>
</feature>
<keyword evidence="2" id="KW-0812">Transmembrane</keyword>
<evidence type="ECO:0000313" key="4">
    <source>
        <dbReference type="Proteomes" id="UP000295192"/>
    </source>
</evidence>
<feature type="region of interest" description="Disordered" evidence="1">
    <location>
        <begin position="107"/>
        <end position="172"/>
    </location>
</feature>
<name>A0A484BXN0_DRONA</name>
<comment type="caution">
    <text evidence="3">The sequence shown here is derived from an EMBL/GenBank/DDBJ whole genome shotgun (WGS) entry which is preliminary data.</text>
</comment>
<feature type="region of interest" description="Disordered" evidence="1">
    <location>
        <begin position="434"/>
        <end position="454"/>
    </location>
</feature>
<dbReference type="STRING" id="7232.A0A484BXN0"/>
<gene>
    <name evidence="3" type="ORF">AWZ03_000249</name>
</gene>
<feature type="compositionally biased region" description="Pro residues" evidence="1">
    <location>
        <begin position="393"/>
        <end position="409"/>
    </location>
</feature>
<accession>A0A484BXN0</accession>
<dbReference type="Proteomes" id="UP000295192">
    <property type="component" value="Unassembled WGS sequence"/>
</dbReference>
<keyword evidence="4" id="KW-1185">Reference proteome</keyword>
<evidence type="ECO:0000256" key="1">
    <source>
        <dbReference type="SAM" id="MobiDB-lite"/>
    </source>
</evidence>
<dbReference type="AlphaFoldDB" id="A0A484BXN0"/>
<protein>
    <submittedName>
        <fullName evidence="3">Uncharacterized protein</fullName>
    </submittedName>
</protein>
<organism evidence="3 4">
    <name type="scientific">Drosophila navojoa</name>
    <name type="common">Fruit fly</name>
    <dbReference type="NCBI Taxonomy" id="7232"/>
    <lineage>
        <taxon>Eukaryota</taxon>
        <taxon>Metazoa</taxon>
        <taxon>Ecdysozoa</taxon>
        <taxon>Arthropoda</taxon>
        <taxon>Hexapoda</taxon>
        <taxon>Insecta</taxon>
        <taxon>Pterygota</taxon>
        <taxon>Neoptera</taxon>
        <taxon>Endopterygota</taxon>
        <taxon>Diptera</taxon>
        <taxon>Brachycera</taxon>
        <taxon>Muscomorpha</taxon>
        <taxon>Ephydroidea</taxon>
        <taxon>Drosophilidae</taxon>
        <taxon>Drosophila</taxon>
    </lineage>
</organism>
<reference evidence="3 4" key="1">
    <citation type="journal article" date="2019" name="J. Hered.">
        <title>An Improved Genome Assembly for Drosophila navojoa, the Basal Species in the mojavensis Cluster.</title>
        <authorList>
            <person name="Vanderlinde T."/>
            <person name="Dupim E.G."/>
            <person name="Nazario-Yepiz N.O."/>
            <person name="Carvalho A.B."/>
        </authorList>
    </citation>
    <scope>NUCLEOTIDE SEQUENCE [LARGE SCALE GENOMIC DNA]</scope>
    <source>
        <strain evidence="3">Navoj_Jal97</strain>
        <tissue evidence="3">Whole organism</tissue>
    </source>
</reference>
<keyword evidence="2" id="KW-1133">Transmembrane helix</keyword>
<dbReference type="OrthoDB" id="427644at2759"/>
<feature type="compositionally biased region" description="Low complexity" evidence="1">
    <location>
        <begin position="410"/>
        <end position="420"/>
    </location>
</feature>
<evidence type="ECO:0000313" key="3">
    <source>
        <dbReference type="EMBL" id="TDG53434.1"/>
    </source>
</evidence>
<evidence type="ECO:0000256" key="2">
    <source>
        <dbReference type="SAM" id="Phobius"/>
    </source>
</evidence>
<feature type="compositionally biased region" description="Polar residues" evidence="1">
    <location>
        <begin position="434"/>
        <end position="451"/>
    </location>
</feature>
<dbReference type="EMBL" id="LSRL02000001">
    <property type="protein sequence ID" value="TDG53434.1"/>
    <property type="molecule type" value="Genomic_DNA"/>
</dbReference>